<gene>
    <name evidence="1" type="ORF">EDS130_LOCUS42784</name>
</gene>
<evidence type="ECO:0000313" key="2">
    <source>
        <dbReference type="Proteomes" id="UP000663852"/>
    </source>
</evidence>
<dbReference type="Proteomes" id="UP000663852">
    <property type="component" value="Unassembled WGS sequence"/>
</dbReference>
<sequence>MENFEYGYFDRSNRPPPIQVKHLQSNRIVATASQKLCLFKIFPFIFHDVICQLPSYIVYKVLREILDLVLSNPFRKKWLFVLDDLCATFYRTMLEHFPDRITPKVHFIREYEQIVHDYGPAIKQWCFRYEANHAYFKKIALRTNNFKNVPKMLITRYRLKQCFKVAHLSRLNTLSYPVGVKQIQTTSLNSYMKKLLFDHFGHVDIAANLKQCQRLIHENVEYSRSAVYIVDLIPLKEQPIFAQILFIMKMKEKWWLLADILNTISYDEDLFAWEVKSIDHYSMLDPCQLRYYYKGLDVYQVNNSSFVSFTNRLTLY</sequence>
<name>A0A815TD13_ADIRI</name>
<dbReference type="EMBL" id="CAJNOJ010000648">
    <property type="protein sequence ID" value="CAF1503493.1"/>
    <property type="molecule type" value="Genomic_DNA"/>
</dbReference>
<proteinExistence type="predicted"/>
<accession>A0A815TD13</accession>
<evidence type="ECO:0000313" key="1">
    <source>
        <dbReference type="EMBL" id="CAF1503493.1"/>
    </source>
</evidence>
<protein>
    <submittedName>
        <fullName evidence="1">Uncharacterized protein</fullName>
    </submittedName>
</protein>
<dbReference type="OrthoDB" id="9995573at2759"/>
<comment type="caution">
    <text evidence="1">The sequence shown here is derived from an EMBL/GenBank/DDBJ whole genome shotgun (WGS) entry which is preliminary data.</text>
</comment>
<reference evidence="1" key="1">
    <citation type="submission" date="2021-02" db="EMBL/GenBank/DDBJ databases">
        <authorList>
            <person name="Nowell W R."/>
        </authorList>
    </citation>
    <scope>NUCLEOTIDE SEQUENCE</scope>
</reference>
<organism evidence="1 2">
    <name type="scientific">Adineta ricciae</name>
    <name type="common">Rotifer</name>
    <dbReference type="NCBI Taxonomy" id="249248"/>
    <lineage>
        <taxon>Eukaryota</taxon>
        <taxon>Metazoa</taxon>
        <taxon>Spiralia</taxon>
        <taxon>Gnathifera</taxon>
        <taxon>Rotifera</taxon>
        <taxon>Eurotatoria</taxon>
        <taxon>Bdelloidea</taxon>
        <taxon>Adinetida</taxon>
        <taxon>Adinetidae</taxon>
        <taxon>Adineta</taxon>
    </lineage>
</organism>
<dbReference type="AlphaFoldDB" id="A0A815TD13"/>